<evidence type="ECO:0000256" key="1">
    <source>
        <dbReference type="ARBA" id="ARBA00023267"/>
    </source>
</evidence>
<name>A0A1G9LM07_9GAMM</name>
<organism evidence="3 4">
    <name type="scientific">Modicisalibacter muralis</name>
    <dbReference type="NCBI Taxonomy" id="119000"/>
    <lineage>
        <taxon>Bacteria</taxon>
        <taxon>Pseudomonadati</taxon>
        <taxon>Pseudomonadota</taxon>
        <taxon>Gammaproteobacteria</taxon>
        <taxon>Oceanospirillales</taxon>
        <taxon>Halomonadaceae</taxon>
        <taxon>Modicisalibacter</taxon>
    </lineage>
</organism>
<dbReference type="Proteomes" id="UP000198654">
    <property type="component" value="Unassembled WGS sequence"/>
</dbReference>
<dbReference type="AlphaFoldDB" id="A0A1G9LM07"/>
<reference evidence="3 4" key="1">
    <citation type="submission" date="2016-10" db="EMBL/GenBank/DDBJ databases">
        <authorList>
            <person name="de Groot N.N."/>
        </authorList>
    </citation>
    <scope>NUCLEOTIDE SEQUENCE [LARGE SCALE GENOMIC DNA]</scope>
    <source>
        <strain evidence="3 4">DSM 14789</strain>
    </source>
</reference>
<feature type="domain" description="Lipoyl-binding" evidence="2">
    <location>
        <begin position="1"/>
        <end position="72"/>
    </location>
</feature>
<dbReference type="STRING" id="119000.SAMN05661010_02155"/>
<sequence length="73" mass="7990">MAELEVKSDITGTVWKILSKEGDEIQEDDTMIILESMKMEIPLSSTEDGVIKRIVVAEGDAVAEGDLILVLEV</sequence>
<proteinExistence type="predicted"/>
<evidence type="ECO:0000313" key="3">
    <source>
        <dbReference type="EMBL" id="SDL63010.1"/>
    </source>
</evidence>
<accession>A0A1G9LM07</accession>
<keyword evidence="1" id="KW-0092">Biotin</keyword>
<dbReference type="SUPFAM" id="SSF51230">
    <property type="entry name" value="Single hybrid motif"/>
    <property type="match status" value="1"/>
</dbReference>
<dbReference type="FunFam" id="2.40.50.100:FF:000003">
    <property type="entry name" value="Acetyl-CoA carboxylase biotin carboxyl carrier protein"/>
    <property type="match status" value="1"/>
</dbReference>
<dbReference type="NCBIfam" id="NF004547">
    <property type="entry name" value="PRK05889.1"/>
    <property type="match status" value="1"/>
</dbReference>
<dbReference type="PANTHER" id="PTHR45266">
    <property type="entry name" value="OXALOACETATE DECARBOXYLASE ALPHA CHAIN"/>
    <property type="match status" value="1"/>
</dbReference>
<keyword evidence="4" id="KW-1185">Reference proteome</keyword>
<dbReference type="Gene3D" id="2.40.50.100">
    <property type="match status" value="1"/>
</dbReference>
<dbReference type="EMBL" id="FNGI01000005">
    <property type="protein sequence ID" value="SDL63010.1"/>
    <property type="molecule type" value="Genomic_DNA"/>
</dbReference>
<dbReference type="InterPro" id="IPR050709">
    <property type="entry name" value="Biotin_Carboxyl_Carrier/Decarb"/>
</dbReference>
<gene>
    <name evidence="3" type="ORF">SAMN05661010_02155</name>
</gene>
<dbReference type="InterPro" id="IPR000089">
    <property type="entry name" value="Biotin_lipoyl"/>
</dbReference>
<evidence type="ECO:0000259" key="2">
    <source>
        <dbReference type="PROSITE" id="PS50968"/>
    </source>
</evidence>
<dbReference type="RefSeq" id="WP_089728386.1">
    <property type="nucleotide sequence ID" value="NZ_FNGI01000005.1"/>
</dbReference>
<protein>
    <submittedName>
        <fullName evidence="3">Biotin-requiring enzyme</fullName>
    </submittedName>
</protein>
<dbReference type="InterPro" id="IPR011053">
    <property type="entry name" value="Single_hybrid_motif"/>
</dbReference>
<dbReference type="CDD" id="cd06850">
    <property type="entry name" value="biotinyl_domain"/>
    <property type="match status" value="1"/>
</dbReference>
<dbReference type="PROSITE" id="PS50968">
    <property type="entry name" value="BIOTINYL_LIPOYL"/>
    <property type="match status" value="1"/>
</dbReference>
<dbReference type="PANTHER" id="PTHR45266:SF3">
    <property type="entry name" value="OXALOACETATE DECARBOXYLASE ALPHA CHAIN"/>
    <property type="match status" value="1"/>
</dbReference>
<dbReference type="Pfam" id="PF00364">
    <property type="entry name" value="Biotin_lipoyl"/>
    <property type="match status" value="1"/>
</dbReference>
<dbReference type="OrthoDB" id="9760256at2"/>
<evidence type="ECO:0000313" key="4">
    <source>
        <dbReference type="Proteomes" id="UP000198654"/>
    </source>
</evidence>